<dbReference type="Proteomes" id="UP000815677">
    <property type="component" value="Unassembled WGS sequence"/>
</dbReference>
<organism evidence="1 2">
    <name type="scientific">Mycena chlorophos</name>
    <name type="common">Agaric fungus</name>
    <name type="synonym">Agaricus chlorophos</name>
    <dbReference type="NCBI Taxonomy" id="658473"/>
    <lineage>
        <taxon>Eukaryota</taxon>
        <taxon>Fungi</taxon>
        <taxon>Dikarya</taxon>
        <taxon>Basidiomycota</taxon>
        <taxon>Agaricomycotina</taxon>
        <taxon>Agaricomycetes</taxon>
        <taxon>Agaricomycetidae</taxon>
        <taxon>Agaricales</taxon>
        <taxon>Marasmiineae</taxon>
        <taxon>Mycenaceae</taxon>
        <taxon>Mycena</taxon>
    </lineage>
</organism>
<evidence type="ECO:0008006" key="3">
    <source>
        <dbReference type="Google" id="ProtNLM"/>
    </source>
</evidence>
<keyword evidence="2" id="KW-1185">Reference proteome</keyword>
<protein>
    <recommendedName>
        <fullName evidence="3">F-box domain-containing protein</fullName>
    </recommendedName>
</protein>
<evidence type="ECO:0000313" key="1">
    <source>
        <dbReference type="EMBL" id="GAT54877.1"/>
    </source>
</evidence>
<sequence length="443" mass="48834">MTVASSLRSSIALADADIASLEAQLAQRRADKAKLEAKLAAVVYPILSIPAELTTEIMLLATAVSKNRFPLVAARVCAQWRTIALSTPRLWTHVRQQLSDKTFVDQLGSFERWSERSGGLPLDISLNLMVSTKYLLPAITSASCVSRWRHVNLSAKFSSCCDSVLSSDLGPSLALHSDIGLKLPPSNLQFRSISLCSTTQPLHPTVLQSFSHLTTARLASLPSDMFLSILNNLKTIEVLTIEGPRIRHPDPAVVPTVLPKVHTLHFLGTDHLRYLTLPSLVHLNFGHYELPSFIELNAFLLRSNCSLQRVEVGDCLADTFFDAARAFRGVPEFCGTISGIEDDSDRSDLSGSDDDEDDALFANFCRLTEDISAGRLLPDVVSLELKIPHMQNVVSMFCSAVQDRIQSPSSKLKSLTLELPKKSRLPLEFERQLEEAGVQLKVY</sequence>
<accession>A0ABQ0LWD3</accession>
<reference evidence="1" key="1">
    <citation type="submission" date="2014-09" db="EMBL/GenBank/DDBJ databases">
        <title>Genome sequence of the luminous mushroom Mycena chlorophos for searching fungal bioluminescence genes.</title>
        <authorList>
            <person name="Tanaka Y."/>
            <person name="Kasuga D."/>
            <person name="Oba Y."/>
            <person name="Hase S."/>
            <person name="Sato K."/>
            <person name="Oba Y."/>
            <person name="Sakakibara Y."/>
        </authorList>
    </citation>
    <scope>NUCLEOTIDE SEQUENCE</scope>
</reference>
<proteinExistence type="predicted"/>
<gene>
    <name evidence="1" type="ORF">MCHLO_11697</name>
</gene>
<dbReference type="SUPFAM" id="SSF52047">
    <property type="entry name" value="RNI-like"/>
    <property type="match status" value="1"/>
</dbReference>
<dbReference type="EMBL" id="DF848785">
    <property type="protein sequence ID" value="GAT54877.1"/>
    <property type="molecule type" value="Genomic_DNA"/>
</dbReference>
<name>A0ABQ0LWD3_MYCCL</name>
<evidence type="ECO:0000313" key="2">
    <source>
        <dbReference type="Proteomes" id="UP000815677"/>
    </source>
</evidence>